<protein>
    <submittedName>
        <fullName evidence="1">Uncharacterized protein</fullName>
    </submittedName>
</protein>
<accession>T2PII7</accession>
<sequence length="44" mass="5060">LIRASDLPRFVPFLGQIWYKVRNQATRHARESTCMGALTELEIA</sequence>
<reference evidence="1 2" key="1">
    <citation type="submission" date="2013-06" db="EMBL/GenBank/DDBJ databases">
        <authorList>
            <person name="Weinstock G."/>
            <person name="Sodergren E."/>
            <person name="Lobos E.A."/>
            <person name="Fulton L."/>
            <person name="Fulton R."/>
            <person name="Courtney L."/>
            <person name="Fronick C."/>
            <person name="O'Laughlin M."/>
            <person name="Godfrey J."/>
            <person name="Wilson R.M."/>
            <person name="Miner T."/>
            <person name="Farmer C."/>
            <person name="Delehaunty K."/>
            <person name="Cordes M."/>
            <person name="Minx P."/>
            <person name="Tomlinson C."/>
            <person name="Chen J."/>
            <person name="Wollam A."/>
            <person name="Pepin K.H."/>
            <person name="Bhonagiri V."/>
            <person name="Zhang X."/>
            <person name="Warren W."/>
            <person name="Mitreva M."/>
            <person name="Mardis E.R."/>
            <person name="Wilson R.K."/>
        </authorList>
    </citation>
    <scope>NUCLEOTIDE SEQUENCE [LARGE SCALE GENOMIC DNA]</scope>
    <source>
        <strain evidence="1 2">JCP8017A</strain>
    </source>
</reference>
<dbReference type="EMBL" id="ATJN01000158">
    <property type="protein sequence ID" value="EPI49528.1"/>
    <property type="molecule type" value="Genomic_DNA"/>
</dbReference>
<dbReference type="HOGENOM" id="CLU_3209329_0_0_11"/>
<organism evidence="1 2">
    <name type="scientific">Gardnerella pickettii JCP8017A</name>
    <dbReference type="NCBI Taxonomy" id="1261062"/>
    <lineage>
        <taxon>Bacteria</taxon>
        <taxon>Bacillati</taxon>
        <taxon>Actinomycetota</taxon>
        <taxon>Actinomycetes</taxon>
        <taxon>Bifidobacteriales</taxon>
        <taxon>Bifidobacteriaceae</taxon>
        <taxon>Gardnerella</taxon>
        <taxon>Gardnerella pickettii</taxon>
    </lineage>
</organism>
<proteinExistence type="predicted"/>
<comment type="caution">
    <text evidence="1">The sequence shown here is derived from an EMBL/GenBank/DDBJ whole genome shotgun (WGS) entry which is preliminary data.</text>
</comment>
<evidence type="ECO:0000313" key="1">
    <source>
        <dbReference type="EMBL" id="EPI49528.1"/>
    </source>
</evidence>
<feature type="non-terminal residue" evidence="1">
    <location>
        <position position="1"/>
    </location>
</feature>
<gene>
    <name evidence="1" type="ORF">HMPREF1577_01468</name>
</gene>
<dbReference type="AlphaFoldDB" id="T2PII7"/>
<dbReference type="Proteomes" id="UP000015779">
    <property type="component" value="Unassembled WGS sequence"/>
</dbReference>
<name>T2PII7_9BIFI</name>
<evidence type="ECO:0000313" key="2">
    <source>
        <dbReference type="Proteomes" id="UP000015779"/>
    </source>
</evidence>